<dbReference type="Proteomes" id="UP001230207">
    <property type="component" value="Unassembled WGS sequence"/>
</dbReference>
<sequence>MAENDENMIALIKAMADSPKRDNSAYHKAMSEARRAFDEAELTLGGPVKLKTRTKIKANGNYVVQWTFKRAT</sequence>
<reference evidence="1 2" key="1">
    <citation type="submission" date="2023-07" db="EMBL/GenBank/DDBJ databases">
        <title>Genomic Encyclopedia of Type Strains, Phase IV (KMG-IV): sequencing the most valuable type-strain genomes for metagenomic binning, comparative biology and taxonomic classification.</title>
        <authorList>
            <person name="Goeker M."/>
        </authorList>
    </citation>
    <scope>NUCLEOTIDE SEQUENCE [LARGE SCALE GENOMIC DNA]</scope>
    <source>
        <strain evidence="1 2">DSM 1112</strain>
    </source>
</reference>
<name>A0ABU0BWR4_9HYPH</name>
<comment type="caution">
    <text evidence="1">The sequence shown here is derived from an EMBL/GenBank/DDBJ whole genome shotgun (WGS) entry which is preliminary data.</text>
</comment>
<proteinExistence type="predicted"/>
<gene>
    <name evidence="1" type="ORF">QO002_004912</name>
</gene>
<keyword evidence="2" id="KW-1185">Reference proteome</keyword>
<dbReference type="EMBL" id="JAUSVF010000002">
    <property type="protein sequence ID" value="MDQ0322706.1"/>
    <property type="molecule type" value="Genomic_DNA"/>
</dbReference>
<accession>A0ABU0BWR4</accession>
<evidence type="ECO:0000313" key="1">
    <source>
        <dbReference type="EMBL" id="MDQ0322706.1"/>
    </source>
</evidence>
<evidence type="ECO:0000313" key="2">
    <source>
        <dbReference type="Proteomes" id="UP001230207"/>
    </source>
</evidence>
<protein>
    <submittedName>
        <fullName evidence="1">Uncharacterized protein</fullName>
    </submittedName>
</protein>
<organism evidence="1 2">
    <name type="scientific">Pararhizobium capsulatum DSM 1112</name>
    <dbReference type="NCBI Taxonomy" id="1121113"/>
    <lineage>
        <taxon>Bacteria</taxon>
        <taxon>Pseudomonadati</taxon>
        <taxon>Pseudomonadota</taxon>
        <taxon>Alphaproteobacteria</taxon>
        <taxon>Hyphomicrobiales</taxon>
        <taxon>Rhizobiaceae</taxon>
        <taxon>Rhizobium/Agrobacterium group</taxon>
        <taxon>Pararhizobium</taxon>
    </lineage>
</organism>
<dbReference type="RefSeq" id="WP_307234581.1">
    <property type="nucleotide sequence ID" value="NZ_JAUSVF010000002.1"/>
</dbReference>